<feature type="signal peptide" evidence="1">
    <location>
        <begin position="1"/>
        <end position="39"/>
    </location>
</feature>
<protein>
    <submittedName>
        <fullName evidence="3">PorV/PorQ family protein</fullName>
    </submittedName>
</protein>
<dbReference type="InterPro" id="IPR045741">
    <property type="entry name" value="PorV"/>
</dbReference>
<evidence type="ECO:0000259" key="2">
    <source>
        <dbReference type="Pfam" id="PF19572"/>
    </source>
</evidence>
<dbReference type="AlphaFoldDB" id="A0A832I5N7"/>
<comment type="caution">
    <text evidence="3">The sequence shown here is derived from an EMBL/GenBank/DDBJ whole genome shotgun (WGS) entry which is preliminary data.</text>
</comment>
<gene>
    <name evidence="3" type="ORF">ENR23_06295</name>
</gene>
<dbReference type="Gene3D" id="2.40.160.60">
    <property type="entry name" value="Outer membrane protein transport protein (OMPP1/FadL/TodX)"/>
    <property type="match status" value="1"/>
</dbReference>
<feature type="domain" description="Type IX secretion system protein PorV" evidence="2">
    <location>
        <begin position="48"/>
        <end position="262"/>
    </location>
</feature>
<dbReference type="Pfam" id="PF19572">
    <property type="entry name" value="PorV"/>
    <property type="match status" value="1"/>
</dbReference>
<evidence type="ECO:0000313" key="3">
    <source>
        <dbReference type="EMBL" id="HGZ43023.1"/>
    </source>
</evidence>
<accession>A0A832I5N7</accession>
<name>A0A832I5N7_UNCEI</name>
<reference evidence="3" key="1">
    <citation type="journal article" date="2020" name="mSystems">
        <title>Genome- and Community-Level Interaction Insights into Carbon Utilization and Element Cycling Functions of Hydrothermarchaeota in Hydrothermal Sediment.</title>
        <authorList>
            <person name="Zhou Z."/>
            <person name="Liu Y."/>
            <person name="Xu W."/>
            <person name="Pan J."/>
            <person name="Luo Z.H."/>
            <person name="Li M."/>
        </authorList>
    </citation>
    <scope>NUCLEOTIDE SEQUENCE [LARGE SCALE GENOMIC DNA]</scope>
    <source>
        <strain evidence="3">SpSt-381</strain>
    </source>
</reference>
<dbReference type="SUPFAM" id="SSF56935">
    <property type="entry name" value="Porins"/>
    <property type="match status" value="1"/>
</dbReference>
<sequence>MSDPGRPDRSPWRIHLVKRLVTTCLIVLAGLATATVSHAQLGGTGASLNIQPGGRQNGMGAAGVAVADDATGATWWNPAGLGFTQKASVMLTWAQLVPGLADDVSYNYLTYVQPVEGWGAFGVGVIFLPYGESIGTDQSGAETGVFTSNEFSPALYYGTQILPDLAVGASLKYVRLQYAPDSQRGVGSTFAFDFAGLYRIPAAKLNLGMNLQNMGPSVTFVNEDQASPLSRNIKVGFGWEAYATDQFAILLAGDFNQSLVPGSNNLKTYHGGAELTVGRQLAGRIGYYSDPVGDIEDLTFGIGLRWERLLLDFASIPQAKDSGLDNVKKITLGFTF</sequence>
<dbReference type="EMBL" id="DSQF01000012">
    <property type="protein sequence ID" value="HGZ43023.1"/>
    <property type="molecule type" value="Genomic_DNA"/>
</dbReference>
<feature type="chain" id="PRO_5032339318" evidence="1">
    <location>
        <begin position="40"/>
        <end position="336"/>
    </location>
</feature>
<evidence type="ECO:0000256" key="1">
    <source>
        <dbReference type="SAM" id="SignalP"/>
    </source>
</evidence>
<keyword evidence="1" id="KW-0732">Signal</keyword>
<dbReference type="NCBIfam" id="NF033709">
    <property type="entry name" value="PorV_fam"/>
    <property type="match status" value="1"/>
</dbReference>
<organism evidence="3">
    <name type="scientific">Eiseniibacteriota bacterium</name>
    <dbReference type="NCBI Taxonomy" id="2212470"/>
    <lineage>
        <taxon>Bacteria</taxon>
        <taxon>Candidatus Eiseniibacteriota</taxon>
    </lineage>
</organism>
<proteinExistence type="predicted"/>